<dbReference type="PANTHER" id="PTHR30417">
    <property type="entry name" value="N-ACETYLMURAMOYL-L-ALANINE AMIDASE AMID"/>
    <property type="match status" value="1"/>
</dbReference>
<evidence type="ECO:0000256" key="2">
    <source>
        <dbReference type="ARBA" id="ARBA00011901"/>
    </source>
</evidence>
<protein>
    <recommendedName>
        <fullName evidence="2">N-acetylmuramoyl-L-alanine amidase</fullName>
        <ecNumber evidence="2">3.5.1.28</ecNumber>
    </recommendedName>
</protein>
<evidence type="ECO:0000256" key="1">
    <source>
        <dbReference type="ARBA" id="ARBA00001561"/>
    </source>
</evidence>
<evidence type="ECO:0000256" key="6">
    <source>
        <dbReference type="SAM" id="SignalP"/>
    </source>
</evidence>
<proteinExistence type="predicted"/>
<feature type="region of interest" description="Disordered" evidence="5">
    <location>
        <begin position="243"/>
        <end position="272"/>
    </location>
</feature>
<evidence type="ECO:0000256" key="4">
    <source>
        <dbReference type="ARBA" id="ARBA00023316"/>
    </source>
</evidence>
<dbReference type="RefSeq" id="WP_380583111.1">
    <property type="nucleotide sequence ID" value="NZ_JBHSQJ010000049.1"/>
</dbReference>
<comment type="catalytic activity">
    <reaction evidence="1">
        <text>Hydrolyzes the link between N-acetylmuramoyl residues and L-amino acid residues in certain cell-wall glycopeptides.</text>
        <dbReference type="EC" id="3.5.1.28"/>
    </reaction>
</comment>
<evidence type="ECO:0000256" key="3">
    <source>
        <dbReference type="ARBA" id="ARBA00022801"/>
    </source>
</evidence>
<evidence type="ECO:0000259" key="7">
    <source>
        <dbReference type="SMART" id="SM00644"/>
    </source>
</evidence>
<name>A0ABW1G1Y4_9ACTN</name>
<organism evidence="8 9">
    <name type="scientific">Streptacidiphilus monticola</name>
    <dbReference type="NCBI Taxonomy" id="2161674"/>
    <lineage>
        <taxon>Bacteria</taxon>
        <taxon>Bacillati</taxon>
        <taxon>Actinomycetota</taxon>
        <taxon>Actinomycetes</taxon>
        <taxon>Kitasatosporales</taxon>
        <taxon>Streptomycetaceae</taxon>
        <taxon>Streptacidiphilus</taxon>
    </lineage>
</organism>
<sequence>MSGRHGRRRSRAWLGAAGLIAVSAVVAGAAAEAATHPEARDERAPVRKAVSPLTRQQQFAAAAREFGVPVQVLLAVGYQESLWETHDGLPSTTGNWNVMGLTDVRAADLETPTGNAFAQAEGVDARGDGGGVTTTAQGSTPDARTAGVDTTAPALHTVEAAAALIGQPAARLRTEAVQSIRGGAALLASYQRKFGRSRSADPAAWYAAVAAYAQAGDATGARLFADRVYQVLRTGVSRTTADGQQLGITADPDLAPDTSGAPTPSGTAPCPDPVPGLTCRYVPIAHRAFRTASGGTDYGNYDVADRPADGNTVDTIVLHDTEGTRDGALAWFRDPEAQASAHYLIGRDGTLTQLVPVQDIAWHAANRTVNSHSVGIEHEGWALRTGAWYTPSEYQTSAALVRTLAARFHLPLDRQHVIGHDEVPGVTDAGTRAQHWDPGPYWDWSYYLGLLGSPLSGDDQAVVGGTVTIAPPYTDANRPQLSGCSGGRSCTAHPANFVYLYRGPSFRSGLLNDTVLQNHGSRRGSDWGDKAVYGETFVVAQIEGDWTAIWYGGQKAWFHNPGGRFAYANAGVGVPGGGGGEVLVTATATVPVYGVAFPEGRRPAPLGYTLGPGQAYVALNGGMPVTGDYASCSATAACSRSTGAQQYYVISYNHRLAYVRTQDVQQVTALTPPSGSYLPLDGSRALDTPVRGRRSVRLALPQLGAQASAVALRVGDGSSAGTLLVLPVHGGATTVPAPAGAKRVRADLVGYWTTDGTGARFVVAGAGVAAPDGVTAVLVRWARTGESALVAAGAPLPEGATVTGWFTTDPALGASLHLASGRVTLPAGRTVTLAGANGVPYAATAALVEVSGAQRLLPVRQGTVATPPTAPSTLIGWFAP</sequence>
<dbReference type="InterPro" id="IPR036505">
    <property type="entry name" value="Amidase/PGRP_sf"/>
</dbReference>
<feature type="compositionally biased region" description="Polar residues" evidence="5">
    <location>
        <begin position="133"/>
        <end position="142"/>
    </location>
</feature>
<dbReference type="Gene3D" id="1.10.530.10">
    <property type="match status" value="1"/>
</dbReference>
<feature type="domain" description="N-acetylmuramoyl-L-alanine amidase" evidence="7">
    <location>
        <begin position="301"/>
        <end position="439"/>
    </location>
</feature>
<evidence type="ECO:0000313" key="9">
    <source>
        <dbReference type="Proteomes" id="UP001596174"/>
    </source>
</evidence>
<dbReference type="Pfam" id="PF01510">
    <property type="entry name" value="Amidase_2"/>
    <property type="match status" value="1"/>
</dbReference>
<evidence type="ECO:0000256" key="5">
    <source>
        <dbReference type="SAM" id="MobiDB-lite"/>
    </source>
</evidence>
<dbReference type="Proteomes" id="UP001596174">
    <property type="component" value="Unassembled WGS sequence"/>
</dbReference>
<feature type="signal peptide" evidence="6">
    <location>
        <begin position="1"/>
        <end position="29"/>
    </location>
</feature>
<dbReference type="CDD" id="cd06583">
    <property type="entry name" value="PGRP"/>
    <property type="match status" value="1"/>
</dbReference>
<keyword evidence="3 8" id="KW-0378">Hydrolase</keyword>
<dbReference type="Gene3D" id="3.40.80.10">
    <property type="entry name" value="Peptidoglycan recognition protein-like"/>
    <property type="match status" value="1"/>
</dbReference>
<accession>A0ABW1G1Y4</accession>
<dbReference type="SMART" id="SM00644">
    <property type="entry name" value="Ami_2"/>
    <property type="match status" value="1"/>
</dbReference>
<dbReference type="EC" id="3.5.1.28" evidence="2"/>
<dbReference type="SUPFAM" id="SSF55846">
    <property type="entry name" value="N-acetylmuramoyl-L-alanine amidase-like"/>
    <property type="match status" value="1"/>
</dbReference>
<dbReference type="InterPro" id="IPR051206">
    <property type="entry name" value="NAMLAA_amidase_2"/>
</dbReference>
<gene>
    <name evidence="8" type="ORF">ACFP3V_12890</name>
</gene>
<feature type="region of interest" description="Disordered" evidence="5">
    <location>
        <begin position="121"/>
        <end position="146"/>
    </location>
</feature>
<dbReference type="EMBL" id="JBHSQJ010000049">
    <property type="protein sequence ID" value="MFC5908108.1"/>
    <property type="molecule type" value="Genomic_DNA"/>
</dbReference>
<dbReference type="InterPro" id="IPR002502">
    <property type="entry name" value="Amidase_domain"/>
</dbReference>
<evidence type="ECO:0000313" key="8">
    <source>
        <dbReference type="EMBL" id="MFC5908108.1"/>
    </source>
</evidence>
<dbReference type="PANTHER" id="PTHR30417:SF1">
    <property type="entry name" value="N-ACETYLMURAMOYL-L-ALANINE AMIDASE AMID"/>
    <property type="match status" value="1"/>
</dbReference>
<comment type="caution">
    <text evidence="8">The sequence shown here is derived from an EMBL/GenBank/DDBJ whole genome shotgun (WGS) entry which is preliminary data.</text>
</comment>
<feature type="chain" id="PRO_5045457211" description="N-acetylmuramoyl-L-alanine amidase" evidence="6">
    <location>
        <begin position="30"/>
        <end position="880"/>
    </location>
</feature>
<reference evidence="9" key="1">
    <citation type="journal article" date="2019" name="Int. J. Syst. Evol. Microbiol.">
        <title>The Global Catalogue of Microorganisms (GCM) 10K type strain sequencing project: providing services to taxonomists for standard genome sequencing and annotation.</title>
        <authorList>
            <consortium name="The Broad Institute Genomics Platform"/>
            <consortium name="The Broad Institute Genome Sequencing Center for Infectious Disease"/>
            <person name="Wu L."/>
            <person name="Ma J."/>
        </authorList>
    </citation>
    <scope>NUCLEOTIDE SEQUENCE [LARGE SCALE GENOMIC DNA]</scope>
    <source>
        <strain evidence="9">JCM 4816</strain>
    </source>
</reference>
<keyword evidence="4" id="KW-0961">Cell wall biogenesis/degradation</keyword>
<dbReference type="GO" id="GO:0008745">
    <property type="term" value="F:N-acetylmuramoyl-L-alanine amidase activity"/>
    <property type="evidence" value="ECO:0007669"/>
    <property type="project" value="UniProtKB-EC"/>
</dbReference>
<keyword evidence="9" id="KW-1185">Reference proteome</keyword>
<keyword evidence="6" id="KW-0732">Signal</keyword>